<dbReference type="Proteomes" id="UP000004169">
    <property type="component" value="Unassembled WGS sequence"/>
</dbReference>
<dbReference type="AlphaFoldDB" id="H8FXY1"/>
<accession>H8FXY1</accession>
<dbReference type="EMBL" id="CAHP01000060">
    <property type="protein sequence ID" value="CCG43219.1"/>
    <property type="molecule type" value="Genomic_DNA"/>
</dbReference>
<sequence>MDIAVNFDFLEFAIRAAHFHAGFEHDRPAADPFCETPYAETMLAALIARWIELNVDFDAIPYGTDSVVLAVHTRVVSKKPDGFREEEFYNDADPVAPLLADFDLKTALEN</sequence>
<keyword evidence="2" id="KW-1185">Reference proteome</keyword>
<comment type="caution">
    <text evidence="1">The sequence shown here is derived from an EMBL/GenBank/DDBJ whole genome shotgun (WGS) entry which is preliminary data.</text>
</comment>
<dbReference type="OrthoDB" id="9994866at2"/>
<protein>
    <submittedName>
        <fullName evidence="1">Uncharacterized protein</fullName>
    </submittedName>
</protein>
<gene>
    <name evidence="1" type="ORF">PHAMO_80010</name>
</gene>
<organism evidence="1 2">
    <name type="scientific">Magnetospirillum molischianum DSM 120</name>
    <dbReference type="NCBI Taxonomy" id="1150626"/>
    <lineage>
        <taxon>Bacteria</taxon>
        <taxon>Pseudomonadati</taxon>
        <taxon>Pseudomonadota</taxon>
        <taxon>Alphaproteobacteria</taxon>
        <taxon>Rhodospirillales</taxon>
        <taxon>Rhodospirillaceae</taxon>
        <taxon>Magnetospirillum</taxon>
    </lineage>
</organism>
<reference evidence="1 2" key="1">
    <citation type="journal article" date="2012" name="J. Bacteriol.">
        <title>Draft Genome Sequence of the Purple Photosynthetic Bacterium Phaeospirillum molischianum DSM120, a Particularly Versatile Bacterium.</title>
        <authorList>
            <person name="Duquesne K."/>
            <person name="Prima V."/>
            <person name="Ji B."/>
            <person name="Rouy Z."/>
            <person name="Medigue C."/>
            <person name="Talla E."/>
            <person name="Sturgis J.N."/>
        </authorList>
    </citation>
    <scope>NUCLEOTIDE SEQUENCE [LARGE SCALE GENOMIC DNA]</scope>
    <source>
        <strain evidence="2">DSM120</strain>
    </source>
</reference>
<dbReference type="STRING" id="1150626.PHAMO_80010"/>
<evidence type="ECO:0000313" key="2">
    <source>
        <dbReference type="Proteomes" id="UP000004169"/>
    </source>
</evidence>
<proteinExistence type="predicted"/>
<name>H8FXY1_MAGML</name>
<dbReference type="RefSeq" id="WP_002731259.1">
    <property type="nucleotide sequence ID" value="NZ_CAHP01000060.1"/>
</dbReference>
<evidence type="ECO:0000313" key="1">
    <source>
        <dbReference type="EMBL" id="CCG43219.1"/>
    </source>
</evidence>